<dbReference type="SUPFAM" id="SSF54975">
    <property type="entry name" value="Acylphosphatase/BLUF domain-like"/>
    <property type="match status" value="1"/>
</dbReference>
<dbReference type="EMBL" id="CP030118">
    <property type="protein sequence ID" value="QDL08361.1"/>
    <property type="molecule type" value="Genomic_DNA"/>
</dbReference>
<dbReference type="GO" id="GO:0016743">
    <property type="term" value="F:carboxyl- or carbamoyltransferase activity"/>
    <property type="evidence" value="ECO:0007669"/>
    <property type="project" value="InterPro"/>
</dbReference>
<keyword evidence="5" id="KW-0863">Zinc-finger</keyword>
<feature type="active site" evidence="8">
    <location>
        <position position="19"/>
    </location>
</feature>
<dbReference type="InterPro" id="IPR036046">
    <property type="entry name" value="Acylphosphatase-like_dom_sf"/>
</dbReference>
<dbReference type="AlphaFoldDB" id="A0A856MFC3"/>
<evidence type="ECO:0000256" key="7">
    <source>
        <dbReference type="ARBA" id="ARBA00048220"/>
    </source>
</evidence>
<dbReference type="InterPro" id="IPR017945">
    <property type="entry name" value="DHBP_synth_RibB-like_a/b_dom"/>
</dbReference>
<keyword evidence="6" id="KW-0862">Zinc</keyword>
<keyword evidence="3" id="KW-0436">Ligase</keyword>
<evidence type="ECO:0000259" key="9">
    <source>
        <dbReference type="PROSITE" id="PS51160"/>
    </source>
</evidence>
<protein>
    <recommendedName>
        <fullName evidence="8">acylphosphatase</fullName>
        <ecNumber evidence="8">3.6.1.7</ecNumber>
    </recommendedName>
</protein>
<accession>A0A856MFC3</accession>
<dbReference type="InterPro" id="IPR051060">
    <property type="entry name" value="Carbamoyltrans_HypF-like"/>
</dbReference>
<dbReference type="InterPro" id="IPR017968">
    <property type="entry name" value="Acylphosphatase_CS"/>
</dbReference>
<dbReference type="InterPro" id="IPR041440">
    <property type="entry name" value="HypF_C"/>
</dbReference>
<comment type="similarity">
    <text evidence="2">Belongs to the carbamoyltransferase HypF family.</text>
</comment>
<comment type="catalytic activity">
    <reaction evidence="7">
        <text>C-terminal L-cysteinyl-[HypE protein] + carbamoyl phosphate + ATP + H2O = C-terminal S-carboxamide-L-cysteinyl-[HypE protein] + AMP + phosphate + diphosphate + H(+)</text>
        <dbReference type="Rhea" id="RHEA:55636"/>
        <dbReference type="Rhea" id="RHEA-COMP:14247"/>
        <dbReference type="Rhea" id="RHEA-COMP:14392"/>
        <dbReference type="ChEBI" id="CHEBI:15377"/>
        <dbReference type="ChEBI" id="CHEBI:15378"/>
        <dbReference type="ChEBI" id="CHEBI:30616"/>
        <dbReference type="ChEBI" id="CHEBI:33019"/>
        <dbReference type="ChEBI" id="CHEBI:43474"/>
        <dbReference type="ChEBI" id="CHEBI:58228"/>
        <dbReference type="ChEBI" id="CHEBI:76913"/>
        <dbReference type="ChEBI" id="CHEBI:139126"/>
        <dbReference type="ChEBI" id="CHEBI:456215"/>
    </reaction>
</comment>
<dbReference type="Pfam" id="PF17788">
    <property type="entry name" value="HypF_C"/>
    <property type="match status" value="1"/>
</dbReference>
<evidence type="ECO:0000256" key="3">
    <source>
        <dbReference type="ARBA" id="ARBA00022598"/>
    </source>
</evidence>
<dbReference type="Pfam" id="PF01300">
    <property type="entry name" value="Sua5_yciO_yrdC"/>
    <property type="match status" value="2"/>
</dbReference>
<dbReference type="InterPro" id="IPR043129">
    <property type="entry name" value="ATPase_NBD"/>
</dbReference>
<evidence type="ECO:0000313" key="12">
    <source>
        <dbReference type="Proteomes" id="UP000503129"/>
    </source>
</evidence>
<dbReference type="PROSITE" id="PS51163">
    <property type="entry name" value="YRDC"/>
    <property type="match status" value="1"/>
</dbReference>
<dbReference type="GO" id="GO:0003725">
    <property type="term" value="F:double-stranded RNA binding"/>
    <property type="evidence" value="ECO:0007669"/>
    <property type="project" value="InterPro"/>
</dbReference>
<dbReference type="Gene3D" id="3.30.420.360">
    <property type="match status" value="1"/>
</dbReference>
<feature type="domain" description="YrdC-like" evidence="10">
    <location>
        <begin position="205"/>
        <end position="458"/>
    </location>
</feature>
<feature type="domain" description="Acylphosphatase-like" evidence="9">
    <location>
        <begin position="4"/>
        <end position="91"/>
    </location>
</feature>
<dbReference type="KEGG" id="bsen:DP114_11025"/>
<evidence type="ECO:0000259" key="10">
    <source>
        <dbReference type="PROSITE" id="PS51163"/>
    </source>
</evidence>
<dbReference type="GO" id="GO:0016874">
    <property type="term" value="F:ligase activity"/>
    <property type="evidence" value="ECO:0007669"/>
    <property type="project" value="UniProtKB-KW"/>
</dbReference>
<dbReference type="Pfam" id="PF00708">
    <property type="entry name" value="Acylphosphatase"/>
    <property type="match status" value="1"/>
</dbReference>
<dbReference type="GO" id="GO:0003998">
    <property type="term" value="F:acylphosphatase activity"/>
    <property type="evidence" value="ECO:0007669"/>
    <property type="project" value="UniProtKB-EC"/>
</dbReference>
<keyword evidence="11" id="KW-0808">Transferase</keyword>
<feature type="active site" evidence="8">
    <location>
        <position position="37"/>
    </location>
</feature>
<comment type="pathway">
    <text evidence="1">Protein modification; [NiFe] hydrogenase maturation.</text>
</comment>
<dbReference type="InterPro" id="IPR001792">
    <property type="entry name" value="Acylphosphatase-like_dom"/>
</dbReference>
<proteinExistence type="inferred from homology"/>
<dbReference type="InterPro" id="IPR004421">
    <property type="entry name" value="Carbamoyltransferase_HypF"/>
</dbReference>
<dbReference type="InterPro" id="IPR006070">
    <property type="entry name" value="Sua5-like_dom"/>
</dbReference>
<dbReference type="RefSeq" id="WP_171976084.1">
    <property type="nucleotide sequence ID" value="NZ_CAWOXK010000001.1"/>
</dbReference>
<evidence type="ECO:0000256" key="4">
    <source>
        <dbReference type="ARBA" id="ARBA00022723"/>
    </source>
</evidence>
<keyword evidence="4" id="KW-0479">Metal-binding</keyword>
<dbReference type="PANTHER" id="PTHR42959">
    <property type="entry name" value="CARBAMOYLTRANSFERASE"/>
    <property type="match status" value="1"/>
</dbReference>
<dbReference type="PANTHER" id="PTHR42959:SF1">
    <property type="entry name" value="CARBAMOYLTRANSFERASE HYPF"/>
    <property type="match status" value="1"/>
</dbReference>
<evidence type="ECO:0000256" key="5">
    <source>
        <dbReference type="ARBA" id="ARBA00022771"/>
    </source>
</evidence>
<evidence type="ECO:0000313" key="11">
    <source>
        <dbReference type="EMBL" id="QDL08361.1"/>
    </source>
</evidence>
<dbReference type="UniPathway" id="UPA00335"/>
<dbReference type="FunFam" id="3.30.420.40:FF:000124">
    <property type="entry name" value="Carbamoyltransferase HypF"/>
    <property type="match status" value="1"/>
</dbReference>
<dbReference type="InterPro" id="IPR011125">
    <property type="entry name" value="Znf_HypF"/>
</dbReference>
<dbReference type="EC" id="3.6.1.7" evidence="8"/>
<dbReference type="Pfam" id="PF22521">
    <property type="entry name" value="HypF_C_2"/>
    <property type="match status" value="1"/>
</dbReference>
<dbReference type="GO" id="GO:0008270">
    <property type="term" value="F:zinc ion binding"/>
    <property type="evidence" value="ECO:0007669"/>
    <property type="project" value="UniProtKB-KW"/>
</dbReference>
<dbReference type="SUPFAM" id="SSF53067">
    <property type="entry name" value="Actin-like ATPase domain"/>
    <property type="match status" value="1"/>
</dbReference>
<evidence type="ECO:0000256" key="1">
    <source>
        <dbReference type="ARBA" id="ARBA00004711"/>
    </source>
</evidence>
<dbReference type="PROSITE" id="PS51160">
    <property type="entry name" value="ACYLPHOSPHATASE_3"/>
    <property type="match status" value="1"/>
</dbReference>
<comment type="catalytic activity">
    <reaction evidence="8">
        <text>an acyl phosphate + H2O = a carboxylate + phosphate + H(+)</text>
        <dbReference type="Rhea" id="RHEA:14965"/>
        <dbReference type="ChEBI" id="CHEBI:15377"/>
        <dbReference type="ChEBI" id="CHEBI:15378"/>
        <dbReference type="ChEBI" id="CHEBI:29067"/>
        <dbReference type="ChEBI" id="CHEBI:43474"/>
        <dbReference type="ChEBI" id="CHEBI:59918"/>
        <dbReference type="EC" id="3.6.1.7"/>
    </reaction>
</comment>
<evidence type="ECO:0000256" key="6">
    <source>
        <dbReference type="ARBA" id="ARBA00022833"/>
    </source>
</evidence>
<evidence type="ECO:0000256" key="2">
    <source>
        <dbReference type="ARBA" id="ARBA00008097"/>
    </source>
</evidence>
<dbReference type="PROSITE" id="PS00150">
    <property type="entry name" value="ACYLPHOSPHATASE_1"/>
    <property type="match status" value="1"/>
</dbReference>
<dbReference type="PIRSF" id="PIRSF006256">
    <property type="entry name" value="CMPcnvr_hdrg_mat"/>
    <property type="match status" value="1"/>
</dbReference>
<dbReference type="SUPFAM" id="SSF55821">
    <property type="entry name" value="YrdC/RibB"/>
    <property type="match status" value="2"/>
</dbReference>
<dbReference type="Gene3D" id="3.90.870.50">
    <property type="match status" value="1"/>
</dbReference>
<evidence type="ECO:0000256" key="8">
    <source>
        <dbReference type="PROSITE-ProRule" id="PRU00520"/>
    </source>
</evidence>
<name>A0A856MFC3_9CYAN</name>
<reference evidence="11 12" key="1">
    <citation type="submission" date="2018-06" db="EMBL/GenBank/DDBJ databases">
        <title>Comparative genomics of Brasilonema spp. strains.</title>
        <authorList>
            <person name="Alvarenga D.O."/>
            <person name="Fiore M.F."/>
            <person name="Varani A.M."/>
        </authorList>
    </citation>
    <scope>NUCLEOTIDE SEQUENCE [LARGE SCALE GENOMIC DNA]</scope>
    <source>
        <strain evidence="11 12">CENA114</strain>
    </source>
</reference>
<dbReference type="GO" id="GO:0051604">
    <property type="term" value="P:protein maturation"/>
    <property type="evidence" value="ECO:0007669"/>
    <property type="project" value="TreeGrafter"/>
</dbReference>
<dbReference type="Gene3D" id="3.90.870.40">
    <property type="match status" value="1"/>
</dbReference>
<gene>
    <name evidence="11" type="primary">hypF</name>
    <name evidence="11" type="ORF">DP114_11025</name>
</gene>
<dbReference type="Proteomes" id="UP000503129">
    <property type="component" value="Chromosome"/>
</dbReference>
<organism evidence="11 12">
    <name type="scientific">Brasilonema sennae CENA114</name>
    <dbReference type="NCBI Taxonomy" id="415709"/>
    <lineage>
        <taxon>Bacteria</taxon>
        <taxon>Bacillati</taxon>
        <taxon>Cyanobacteriota</taxon>
        <taxon>Cyanophyceae</taxon>
        <taxon>Nostocales</taxon>
        <taxon>Scytonemataceae</taxon>
        <taxon>Brasilonema</taxon>
        <taxon>Bromeliae group (in: Brasilonema)</taxon>
    </lineage>
</organism>
<sequence length="854" mass="95272">MFTEEIIRVRGIVQGVGFRPTVYRLAKAYGLQGEVCNDGQGVLIRVSGCEEFIEEFVQNLQKQCPPLARIDEVTRKRYEGKSTFGDFVISDSLSSAVKTEIPADAATCPKCKAEIFDPLNRWYRYPFTNCTHCGPRLSITRAIPYDRDNTSMAAFAMCAECGREYNDVENRRFHAQPVACQICGPKAWLERSDNQPITSYMFSMLDDVDAVCTLLQKGEIVAIKGLGGFHLACDATQESAVQKLRSRKQRNQKPFALMAKDISVIEEYCTPSAKERELLESPAAPVVLIQANAGDDDEERGSGRIQFKIRLEKFATEGNQRQIPTEGNPPAVLAPPGNFSQNSKFKIQNPKSKIQNPKSKIQNQIAPSVAPGQNTLGFMLPYTPLHHLILRRMNRPIVLTSGNLSDEPQCIDNVEARDKLGKIADYFLLHNREIVNRVDDSVVRVVGEKVLTIRRARGYAPTSINLPSGFESVPHILAMGSQLKNTFCLLRDGKAILSQHIGDLESAATFKSYQDTLNLYLNLFEHQPEAIAVDLHPEYFSTKLGKQLAHNQYGHGTAVPLLHIQHHHAHIAACMAENDININSPPVLGIALDGLGYGEDGTLWGGEFLLADYRHFKRLATFKPVPMIGGTQAMREPWRNTYAQLISAFDWEDLKQKYKYLDILEFIEQKPLKLLNQLVQKGINAPLTSSVGRLFDAVAAAIGICREQCSYEGQAAIEMEALADTHLLNKKEYFNYKFKFYWSDNIYYIDSYPMWQALLNDLQQPTPQAVIAAKFHTSLAHTIVKMVNNLLQKNDISQVVLTGGVFQNCILLEQVTQGLKKLGINVLTHSLVPANDGGLSLGQAVIAAAQLMSQ</sequence>
<keyword evidence="8" id="KW-0378">Hydrolase</keyword>
<dbReference type="Pfam" id="PF07503">
    <property type="entry name" value="zf-HYPF"/>
    <property type="match status" value="2"/>
</dbReference>
<dbReference type="InterPro" id="IPR055128">
    <property type="entry name" value="HypF_C_2"/>
</dbReference>
<dbReference type="Gene3D" id="3.30.420.40">
    <property type="match status" value="1"/>
</dbReference>
<keyword evidence="12" id="KW-1185">Reference proteome</keyword>
<dbReference type="NCBIfam" id="TIGR00143">
    <property type="entry name" value="hypF"/>
    <property type="match status" value="1"/>
</dbReference>